<feature type="domain" description="HAT C-terminal dimerisation" evidence="1">
    <location>
        <begin position="8"/>
        <end position="83"/>
    </location>
</feature>
<keyword evidence="3" id="KW-1185">Reference proteome</keyword>
<dbReference type="Proteomes" id="UP000789759">
    <property type="component" value="Unassembled WGS sequence"/>
</dbReference>
<comment type="caution">
    <text evidence="2">The sequence shown here is derived from an EMBL/GenBank/DDBJ whole genome shotgun (WGS) entry which is preliminary data.</text>
</comment>
<protein>
    <submittedName>
        <fullName evidence="2">14192_t:CDS:1</fullName>
    </submittedName>
</protein>
<organism evidence="2 3">
    <name type="scientific">Cetraspora pellucida</name>
    <dbReference type="NCBI Taxonomy" id="1433469"/>
    <lineage>
        <taxon>Eukaryota</taxon>
        <taxon>Fungi</taxon>
        <taxon>Fungi incertae sedis</taxon>
        <taxon>Mucoromycota</taxon>
        <taxon>Glomeromycotina</taxon>
        <taxon>Glomeromycetes</taxon>
        <taxon>Diversisporales</taxon>
        <taxon>Gigasporaceae</taxon>
        <taxon>Cetraspora</taxon>
    </lineage>
</organism>
<dbReference type="EMBL" id="CAJVQA010086052">
    <property type="protein sequence ID" value="CAG8839049.1"/>
    <property type="molecule type" value="Genomic_DNA"/>
</dbReference>
<name>A0A9N9PND9_9GLOM</name>
<evidence type="ECO:0000259" key="1">
    <source>
        <dbReference type="Pfam" id="PF05699"/>
    </source>
</evidence>
<dbReference type="InterPro" id="IPR008906">
    <property type="entry name" value="HATC_C_dom"/>
</dbReference>
<feature type="non-terminal residue" evidence="2">
    <location>
        <position position="1"/>
    </location>
</feature>
<proteinExistence type="predicted"/>
<evidence type="ECO:0000313" key="3">
    <source>
        <dbReference type="Proteomes" id="UP000789759"/>
    </source>
</evidence>
<feature type="non-terminal residue" evidence="2">
    <location>
        <position position="83"/>
    </location>
</feature>
<dbReference type="OrthoDB" id="2409584at2759"/>
<dbReference type="SUPFAM" id="SSF53098">
    <property type="entry name" value="Ribonuclease H-like"/>
    <property type="match status" value="1"/>
</dbReference>
<dbReference type="GO" id="GO:0046983">
    <property type="term" value="F:protein dimerization activity"/>
    <property type="evidence" value="ECO:0007669"/>
    <property type="project" value="InterPro"/>
</dbReference>
<dbReference type="Pfam" id="PF05699">
    <property type="entry name" value="Dimer_Tnp_hAT"/>
    <property type="match status" value="1"/>
</dbReference>
<dbReference type="PANTHER" id="PTHR47611:SF3">
    <property type="entry name" value="HAT C-TERMINAL DIMERISATION DOMAIN-CONTAINING PROTEIN"/>
    <property type="match status" value="1"/>
</dbReference>
<dbReference type="AlphaFoldDB" id="A0A9N9PND9"/>
<reference evidence="2" key="1">
    <citation type="submission" date="2021-06" db="EMBL/GenBank/DDBJ databases">
        <authorList>
            <person name="Kallberg Y."/>
            <person name="Tangrot J."/>
            <person name="Rosling A."/>
        </authorList>
    </citation>
    <scope>NUCLEOTIDE SEQUENCE</scope>
    <source>
        <strain evidence="2">FL966</strain>
    </source>
</reference>
<gene>
    <name evidence="2" type="ORF">CPELLU_LOCUS21795</name>
</gene>
<dbReference type="InterPro" id="IPR012337">
    <property type="entry name" value="RNaseH-like_sf"/>
</dbReference>
<evidence type="ECO:0000313" key="2">
    <source>
        <dbReference type="EMBL" id="CAG8839049.1"/>
    </source>
</evidence>
<sequence length="83" mass="9639">NSNVKPDEFDQYCELLSIALDEESCPLEWWCKHNTFFPTIVILAKRYLAVLASSVPSECLFSDARNHIIDKHNRLDPDFLNKL</sequence>
<dbReference type="PANTHER" id="PTHR47611">
    <property type="entry name" value="HAT DIMERISATION DOMAIN, C-TERMINAL"/>
    <property type="match status" value="1"/>
</dbReference>
<accession>A0A9N9PND9</accession>